<evidence type="ECO:0000313" key="1">
    <source>
        <dbReference type="EMBL" id="CAB5226448.1"/>
    </source>
</evidence>
<sequence>MPICVRQKMSNKAKQRTKGIENNSWRGTWVTLKGNFDLLNEAAAMNNISKPTLSRLCKNSHVILNNHMIKLNPVLQQLGATRFITPADLGFNFIYKGGLSH</sequence>
<proteinExistence type="predicted"/>
<name>A0A6J7X9N2_9CAUD</name>
<reference evidence="1" key="1">
    <citation type="submission" date="2020-05" db="EMBL/GenBank/DDBJ databases">
        <authorList>
            <person name="Chiriac C."/>
            <person name="Salcher M."/>
            <person name="Ghai R."/>
            <person name="Kavagutti S V."/>
        </authorList>
    </citation>
    <scope>NUCLEOTIDE SEQUENCE</scope>
</reference>
<protein>
    <submittedName>
        <fullName evidence="1">Uncharacterized protein</fullName>
    </submittedName>
</protein>
<accession>A0A6J7X9N2</accession>
<organism evidence="1">
    <name type="scientific">uncultured Caudovirales phage</name>
    <dbReference type="NCBI Taxonomy" id="2100421"/>
    <lineage>
        <taxon>Viruses</taxon>
        <taxon>Duplodnaviria</taxon>
        <taxon>Heunggongvirae</taxon>
        <taxon>Uroviricota</taxon>
        <taxon>Caudoviricetes</taxon>
        <taxon>Peduoviridae</taxon>
        <taxon>Maltschvirus</taxon>
        <taxon>Maltschvirus maltsch</taxon>
    </lineage>
</organism>
<gene>
    <name evidence="1" type="ORF">UFOVP760_223</name>
</gene>
<dbReference type="EMBL" id="LR798360">
    <property type="protein sequence ID" value="CAB5226448.1"/>
    <property type="molecule type" value="Genomic_DNA"/>
</dbReference>